<proteinExistence type="predicted"/>
<comment type="caution">
    <text evidence="1">The sequence shown here is derived from an EMBL/GenBank/DDBJ whole genome shotgun (WGS) entry which is preliminary data.</text>
</comment>
<reference evidence="1 2" key="1">
    <citation type="journal article" date="2023" name="ACS Omega">
        <title>Identification of the Neoaspergillic Acid Biosynthesis Gene Cluster by Establishing an In Vitro CRISPR-Ribonucleoprotein Genetic System in Aspergillus melleus.</title>
        <authorList>
            <person name="Yuan B."/>
            <person name="Grau M.F."/>
            <person name="Murata R.M."/>
            <person name="Torok T."/>
            <person name="Venkateswaran K."/>
            <person name="Stajich J.E."/>
            <person name="Wang C.C.C."/>
        </authorList>
    </citation>
    <scope>NUCLEOTIDE SEQUENCE [LARGE SCALE GENOMIC DNA]</scope>
    <source>
        <strain evidence="1 2">IMV 1140</strain>
    </source>
</reference>
<organism evidence="1 2">
    <name type="scientific">Aspergillus melleus</name>
    <dbReference type="NCBI Taxonomy" id="138277"/>
    <lineage>
        <taxon>Eukaryota</taxon>
        <taxon>Fungi</taxon>
        <taxon>Dikarya</taxon>
        <taxon>Ascomycota</taxon>
        <taxon>Pezizomycotina</taxon>
        <taxon>Eurotiomycetes</taxon>
        <taxon>Eurotiomycetidae</taxon>
        <taxon>Eurotiales</taxon>
        <taxon>Aspergillaceae</taxon>
        <taxon>Aspergillus</taxon>
        <taxon>Aspergillus subgen. Circumdati</taxon>
    </lineage>
</organism>
<keyword evidence="2" id="KW-1185">Reference proteome</keyword>
<gene>
    <name evidence="1" type="ORF">N8T08_004814</name>
</gene>
<protein>
    <submittedName>
        <fullName evidence="1">Uncharacterized protein</fullName>
    </submittedName>
</protein>
<name>A0ACC3B3E0_9EURO</name>
<dbReference type="EMBL" id="JAOPJF010000028">
    <property type="protein sequence ID" value="KAK1144802.1"/>
    <property type="molecule type" value="Genomic_DNA"/>
</dbReference>
<dbReference type="Proteomes" id="UP001177260">
    <property type="component" value="Unassembled WGS sequence"/>
</dbReference>
<sequence length="156" mass="17189">MVCDANRCLDQIVPVDPVPFGPLELAVGRRHAEGLSTRVTLLPDLDNLYDITMEKHVDNSLGKLSLGTEIKLGTLFASIELTLGPDEKTAMGIITEYSSDSTSGEVPRRLFLSTPGEKARRVDIEKRPSIVVHERDRGRFHSLWIPRQSGHGAGDD</sequence>
<accession>A0ACC3B3E0</accession>
<evidence type="ECO:0000313" key="1">
    <source>
        <dbReference type="EMBL" id="KAK1144802.1"/>
    </source>
</evidence>
<evidence type="ECO:0000313" key="2">
    <source>
        <dbReference type="Proteomes" id="UP001177260"/>
    </source>
</evidence>